<dbReference type="PRINTS" id="PR00080">
    <property type="entry name" value="SDRFAMILY"/>
</dbReference>
<keyword evidence="5" id="KW-1185">Reference proteome</keyword>
<dbReference type="NCBIfam" id="NF005095">
    <property type="entry name" value="PRK06523.1"/>
    <property type="match status" value="1"/>
</dbReference>
<gene>
    <name evidence="4" type="ORF">FHX81_2311</name>
</gene>
<evidence type="ECO:0000256" key="1">
    <source>
        <dbReference type="ARBA" id="ARBA00006484"/>
    </source>
</evidence>
<dbReference type="PRINTS" id="PR00081">
    <property type="entry name" value="GDHRDH"/>
</dbReference>
<evidence type="ECO:0000313" key="5">
    <source>
        <dbReference type="Proteomes" id="UP000316628"/>
    </source>
</evidence>
<evidence type="ECO:0000256" key="3">
    <source>
        <dbReference type="SAM" id="MobiDB-lite"/>
    </source>
</evidence>
<dbReference type="PANTHER" id="PTHR42879">
    <property type="entry name" value="3-OXOACYL-(ACYL-CARRIER-PROTEIN) REDUCTASE"/>
    <property type="match status" value="1"/>
</dbReference>
<dbReference type="AlphaFoldDB" id="A0A543JAY1"/>
<dbReference type="RefSeq" id="WP_141977684.1">
    <property type="nucleotide sequence ID" value="NZ_VFPP01000001.1"/>
</dbReference>
<dbReference type="OrthoDB" id="8959163at2"/>
<dbReference type="GO" id="GO:0016491">
    <property type="term" value="F:oxidoreductase activity"/>
    <property type="evidence" value="ECO:0007669"/>
    <property type="project" value="UniProtKB-KW"/>
</dbReference>
<reference evidence="4 5" key="1">
    <citation type="submission" date="2019-06" db="EMBL/GenBank/DDBJ databases">
        <title>Sequencing the genomes of 1000 actinobacteria strains.</title>
        <authorList>
            <person name="Klenk H.-P."/>
        </authorList>
    </citation>
    <scope>NUCLEOTIDE SEQUENCE [LARGE SCALE GENOMIC DNA]</scope>
    <source>
        <strain evidence="4 5">DSM 45456</strain>
    </source>
</reference>
<evidence type="ECO:0000313" key="4">
    <source>
        <dbReference type="EMBL" id="TQM79993.1"/>
    </source>
</evidence>
<dbReference type="InterPro" id="IPR002347">
    <property type="entry name" value="SDR_fam"/>
</dbReference>
<dbReference type="Proteomes" id="UP000316628">
    <property type="component" value="Unassembled WGS sequence"/>
</dbReference>
<dbReference type="EMBL" id="VFPP01000001">
    <property type="protein sequence ID" value="TQM79993.1"/>
    <property type="molecule type" value="Genomic_DNA"/>
</dbReference>
<organism evidence="4 5">
    <name type="scientific">Saccharothrix saharensis</name>
    <dbReference type="NCBI Taxonomy" id="571190"/>
    <lineage>
        <taxon>Bacteria</taxon>
        <taxon>Bacillati</taxon>
        <taxon>Actinomycetota</taxon>
        <taxon>Actinomycetes</taxon>
        <taxon>Pseudonocardiales</taxon>
        <taxon>Pseudonocardiaceae</taxon>
        <taxon>Saccharothrix</taxon>
    </lineage>
</organism>
<feature type="region of interest" description="Disordered" evidence="3">
    <location>
        <begin position="1"/>
        <end position="22"/>
    </location>
</feature>
<accession>A0A543JAY1</accession>
<dbReference type="PROSITE" id="PS00061">
    <property type="entry name" value="ADH_SHORT"/>
    <property type="match status" value="1"/>
</dbReference>
<dbReference type="InterPro" id="IPR050259">
    <property type="entry name" value="SDR"/>
</dbReference>
<protein>
    <submittedName>
        <fullName evidence="4">NAD(P)-dependent dehydrogenase (Short-subunit alcohol dehydrogenase family)</fullName>
    </submittedName>
</protein>
<dbReference type="GO" id="GO:0032787">
    <property type="term" value="P:monocarboxylic acid metabolic process"/>
    <property type="evidence" value="ECO:0007669"/>
    <property type="project" value="UniProtKB-ARBA"/>
</dbReference>
<dbReference type="FunFam" id="3.40.50.720:FF:000084">
    <property type="entry name" value="Short-chain dehydrogenase reductase"/>
    <property type="match status" value="1"/>
</dbReference>
<dbReference type="InterPro" id="IPR036291">
    <property type="entry name" value="NAD(P)-bd_dom_sf"/>
</dbReference>
<sequence length="262" mass="27375">MSGSDRDRLDGRRALVTGGSKGSGKAVAERLREMGADVYVTARTMPDGYEHPDRFIEADTSTIEGTDAVASRIAEAGGALDILVHVVGGSSTPAGGFAVITDDQWLTELNLNFLGAVRLDRALLPAMIESGAGVVLHFTSIQRELPLYDASLAYAAAKAALRTYSKGLANELAPRGVRVNAISPGGIETEAYERFVDRIAEGSGSTREAAKQTIYDSLGGVPLGRFANTGEIADLVGFLVSDRASAIVGAEYVIDGGTVPTV</sequence>
<dbReference type="Gene3D" id="3.40.50.720">
    <property type="entry name" value="NAD(P)-binding Rossmann-like Domain"/>
    <property type="match status" value="1"/>
</dbReference>
<name>A0A543JAY1_9PSEU</name>
<evidence type="ECO:0000256" key="2">
    <source>
        <dbReference type="ARBA" id="ARBA00023002"/>
    </source>
</evidence>
<dbReference type="SUPFAM" id="SSF51735">
    <property type="entry name" value="NAD(P)-binding Rossmann-fold domains"/>
    <property type="match status" value="1"/>
</dbReference>
<dbReference type="PANTHER" id="PTHR42879:SF6">
    <property type="entry name" value="NADPH-DEPENDENT REDUCTASE BACG"/>
    <property type="match status" value="1"/>
</dbReference>
<comment type="caution">
    <text evidence="4">The sequence shown here is derived from an EMBL/GenBank/DDBJ whole genome shotgun (WGS) entry which is preliminary data.</text>
</comment>
<feature type="compositionally biased region" description="Basic and acidic residues" evidence="3">
    <location>
        <begin position="1"/>
        <end position="13"/>
    </location>
</feature>
<comment type="similarity">
    <text evidence="1">Belongs to the short-chain dehydrogenases/reductases (SDR) family.</text>
</comment>
<dbReference type="InterPro" id="IPR020904">
    <property type="entry name" value="Sc_DH/Rdtase_CS"/>
</dbReference>
<dbReference type="Pfam" id="PF13561">
    <property type="entry name" value="adh_short_C2"/>
    <property type="match status" value="1"/>
</dbReference>
<proteinExistence type="inferred from homology"/>
<keyword evidence="2" id="KW-0560">Oxidoreductase</keyword>